<protein>
    <submittedName>
        <fullName evidence="5">GGDEF domain-containing protein</fullName>
    </submittedName>
</protein>
<keyword evidence="6" id="KW-1185">Reference proteome</keyword>
<reference evidence="5 6" key="1">
    <citation type="submission" date="2020-04" db="EMBL/GenBank/DDBJ databases">
        <title>Novel Paenibacillus strain UniB2 isolated from commercial digestive syrup.</title>
        <authorList>
            <person name="Thorat V."/>
            <person name="Kirdat K."/>
            <person name="Tiwarekar B."/>
            <person name="Yadav A."/>
        </authorList>
    </citation>
    <scope>NUCLEOTIDE SEQUENCE [LARGE SCALE GENOMIC DNA]</scope>
    <source>
        <strain evidence="5 6">UniB2</strain>
    </source>
</reference>
<dbReference type="GO" id="GO:0052621">
    <property type="term" value="F:diguanylate cyclase activity"/>
    <property type="evidence" value="ECO:0007669"/>
    <property type="project" value="TreeGrafter"/>
</dbReference>
<dbReference type="FunFam" id="3.30.70.270:FF:000001">
    <property type="entry name" value="Diguanylate cyclase domain protein"/>
    <property type="match status" value="1"/>
</dbReference>
<feature type="transmembrane region" description="Helical" evidence="3">
    <location>
        <begin position="198"/>
        <end position="217"/>
    </location>
</feature>
<dbReference type="PANTHER" id="PTHR45138">
    <property type="entry name" value="REGULATORY COMPONENTS OF SENSORY TRANSDUCTION SYSTEM"/>
    <property type="match status" value="1"/>
</dbReference>
<dbReference type="PROSITE" id="PS50887">
    <property type="entry name" value="GGDEF"/>
    <property type="match status" value="1"/>
</dbReference>
<dbReference type="Pfam" id="PF00990">
    <property type="entry name" value="GGDEF"/>
    <property type="match status" value="1"/>
</dbReference>
<feature type="compositionally biased region" description="Low complexity" evidence="2">
    <location>
        <begin position="459"/>
        <end position="468"/>
    </location>
</feature>
<evidence type="ECO:0000259" key="4">
    <source>
        <dbReference type="PROSITE" id="PS50887"/>
    </source>
</evidence>
<keyword evidence="3" id="KW-1133">Transmembrane helix</keyword>
<sequence>MTERMTTQLLQLPSSRKQRSAAAVSAALLAAISIAALPFGQHQIGTIEPFLPAFIAWFIFADLLTAHLLFSQYRAAGSRATLVLAATYLYSGLIIIPHILTFPGVFSDTGLLGAGPQSAVWLWSLWHAGFPVGIIAYLVVARLERGRPAGRGSMRLALWTGAVTIALVTALSLVAVLAHDHLPVLVVRGKFTPMLSLAIGPFISLLSIVALVMLWVLQRGRTVLNLWLTVAMLAFMLDIALTVFAGARYSLGWYLARVNSLVSAFAIICAIIYEVNRLYIRLVRHQEDLLQTQEELHALNDELSRLSQLDGLTGIANRRRFDEQLARHLAESRRSGAPFSLLLLDIDSFKAYNDRYGHQQGDRILKQTARLIEDSAPPAPASAARYGGEEFAVLLPGFGGHDAARAAEAIRRAVEDAAMLHEHSPAASCVTLSIGVASVEAGALRDEARPGAGRELGEESAAAGPSAAADLIGRADKALYRSKEDGRNRVTLDDGMGTSSFA</sequence>
<feature type="region of interest" description="Disordered" evidence="2">
    <location>
        <begin position="449"/>
        <end position="468"/>
    </location>
</feature>
<dbReference type="EMBL" id="CP051428">
    <property type="protein sequence ID" value="QJC52199.1"/>
    <property type="molecule type" value="Genomic_DNA"/>
</dbReference>
<name>A0A6H2GXX6_9BACL</name>
<dbReference type="RefSeq" id="WP_168907774.1">
    <property type="nucleotide sequence ID" value="NZ_CP051428.1"/>
</dbReference>
<dbReference type="InterPro" id="IPR000160">
    <property type="entry name" value="GGDEF_dom"/>
</dbReference>
<feature type="transmembrane region" description="Helical" evidence="3">
    <location>
        <begin position="51"/>
        <end position="70"/>
    </location>
</feature>
<evidence type="ECO:0000313" key="6">
    <source>
        <dbReference type="Proteomes" id="UP000502136"/>
    </source>
</evidence>
<dbReference type="InterPro" id="IPR033424">
    <property type="entry name" value="MASE4"/>
</dbReference>
<keyword evidence="3" id="KW-0472">Membrane</keyword>
<organism evidence="5 6">
    <name type="scientific">Paenibacillus albicereus</name>
    <dbReference type="NCBI Taxonomy" id="2726185"/>
    <lineage>
        <taxon>Bacteria</taxon>
        <taxon>Bacillati</taxon>
        <taxon>Bacillota</taxon>
        <taxon>Bacilli</taxon>
        <taxon>Bacillales</taxon>
        <taxon>Paenibacillaceae</taxon>
        <taxon>Paenibacillus</taxon>
    </lineage>
</organism>
<dbReference type="PANTHER" id="PTHR45138:SF9">
    <property type="entry name" value="DIGUANYLATE CYCLASE DGCM-RELATED"/>
    <property type="match status" value="1"/>
</dbReference>
<accession>A0A6H2GXX6</accession>
<dbReference type="Pfam" id="PF17158">
    <property type="entry name" value="MASE4"/>
    <property type="match status" value="1"/>
</dbReference>
<dbReference type="InterPro" id="IPR029787">
    <property type="entry name" value="Nucleotide_cyclase"/>
</dbReference>
<dbReference type="AlphaFoldDB" id="A0A6H2GXX6"/>
<evidence type="ECO:0000313" key="5">
    <source>
        <dbReference type="EMBL" id="QJC52199.1"/>
    </source>
</evidence>
<evidence type="ECO:0000256" key="3">
    <source>
        <dbReference type="SAM" id="Phobius"/>
    </source>
</evidence>
<dbReference type="CDD" id="cd01949">
    <property type="entry name" value="GGDEF"/>
    <property type="match status" value="1"/>
</dbReference>
<dbReference type="GO" id="GO:0005886">
    <property type="term" value="C:plasma membrane"/>
    <property type="evidence" value="ECO:0007669"/>
    <property type="project" value="TreeGrafter"/>
</dbReference>
<feature type="transmembrane region" description="Helical" evidence="3">
    <location>
        <begin position="224"/>
        <end position="247"/>
    </location>
</feature>
<feature type="domain" description="GGDEF" evidence="4">
    <location>
        <begin position="337"/>
        <end position="495"/>
    </location>
</feature>
<feature type="coiled-coil region" evidence="1">
    <location>
        <begin position="282"/>
        <end position="309"/>
    </location>
</feature>
<dbReference type="InterPro" id="IPR050469">
    <property type="entry name" value="Diguanylate_Cyclase"/>
</dbReference>
<dbReference type="GO" id="GO:0043709">
    <property type="term" value="P:cell adhesion involved in single-species biofilm formation"/>
    <property type="evidence" value="ECO:0007669"/>
    <property type="project" value="TreeGrafter"/>
</dbReference>
<evidence type="ECO:0000256" key="2">
    <source>
        <dbReference type="SAM" id="MobiDB-lite"/>
    </source>
</evidence>
<feature type="transmembrane region" description="Helical" evidence="3">
    <location>
        <begin position="82"/>
        <end position="100"/>
    </location>
</feature>
<dbReference type="Proteomes" id="UP000502136">
    <property type="component" value="Chromosome"/>
</dbReference>
<dbReference type="SMART" id="SM00267">
    <property type="entry name" value="GGDEF"/>
    <property type="match status" value="1"/>
</dbReference>
<dbReference type="KEGG" id="palr:HGI30_11945"/>
<evidence type="ECO:0000256" key="1">
    <source>
        <dbReference type="SAM" id="Coils"/>
    </source>
</evidence>
<feature type="transmembrane region" description="Helical" evidence="3">
    <location>
        <begin position="21"/>
        <end position="39"/>
    </location>
</feature>
<dbReference type="InterPro" id="IPR043128">
    <property type="entry name" value="Rev_trsase/Diguanyl_cyclase"/>
</dbReference>
<feature type="transmembrane region" description="Helical" evidence="3">
    <location>
        <begin position="156"/>
        <end position="178"/>
    </location>
</feature>
<dbReference type="SUPFAM" id="SSF55073">
    <property type="entry name" value="Nucleotide cyclase"/>
    <property type="match status" value="1"/>
</dbReference>
<dbReference type="Gene3D" id="3.30.70.270">
    <property type="match status" value="1"/>
</dbReference>
<keyword evidence="1" id="KW-0175">Coiled coil</keyword>
<feature type="transmembrane region" description="Helical" evidence="3">
    <location>
        <begin position="253"/>
        <end position="275"/>
    </location>
</feature>
<proteinExistence type="predicted"/>
<feature type="transmembrane region" description="Helical" evidence="3">
    <location>
        <begin position="120"/>
        <end position="144"/>
    </location>
</feature>
<gene>
    <name evidence="5" type="ORF">HGI30_11945</name>
</gene>
<dbReference type="GO" id="GO:1902201">
    <property type="term" value="P:negative regulation of bacterial-type flagellum-dependent cell motility"/>
    <property type="evidence" value="ECO:0007669"/>
    <property type="project" value="TreeGrafter"/>
</dbReference>
<dbReference type="NCBIfam" id="TIGR00254">
    <property type="entry name" value="GGDEF"/>
    <property type="match status" value="1"/>
</dbReference>
<keyword evidence="3" id="KW-0812">Transmembrane</keyword>